<keyword evidence="4" id="KW-1185">Reference proteome</keyword>
<dbReference type="Pfam" id="PF12684">
    <property type="entry name" value="DUF3799"/>
    <property type="match status" value="1"/>
</dbReference>
<proteinExistence type="predicted"/>
<gene>
    <name evidence="3" type="ORF">HED64_10145</name>
</gene>
<comment type="caution">
    <text evidence="3">The sequence shown here is derived from an EMBL/GenBank/DDBJ whole genome shotgun (WGS) entry which is preliminary data.</text>
</comment>
<feature type="domain" description="Putative exodeoxyribonuclease 8 PDDEXK-like" evidence="2">
    <location>
        <begin position="94"/>
        <end position="297"/>
    </location>
</feature>
<name>A0ABX1G491_9MICC</name>
<organism evidence="3 4">
    <name type="scientific">Paeniglutamicibacter terrestris</name>
    <dbReference type="NCBI Taxonomy" id="2723403"/>
    <lineage>
        <taxon>Bacteria</taxon>
        <taxon>Bacillati</taxon>
        <taxon>Actinomycetota</taxon>
        <taxon>Actinomycetes</taxon>
        <taxon>Micrococcales</taxon>
        <taxon>Micrococcaceae</taxon>
        <taxon>Paeniglutamicibacter</taxon>
    </lineage>
</organism>
<evidence type="ECO:0000313" key="4">
    <source>
        <dbReference type="Proteomes" id="UP000746595"/>
    </source>
</evidence>
<accession>A0ABX1G491</accession>
<evidence type="ECO:0000256" key="1">
    <source>
        <dbReference type="SAM" id="MobiDB-lite"/>
    </source>
</evidence>
<dbReference type="EMBL" id="JAAWVT010000004">
    <property type="protein sequence ID" value="NKG21063.1"/>
    <property type="molecule type" value="Genomic_DNA"/>
</dbReference>
<dbReference type="Proteomes" id="UP000746595">
    <property type="component" value="Unassembled WGS sequence"/>
</dbReference>
<evidence type="ECO:0000259" key="2">
    <source>
        <dbReference type="Pfam" id="PF12684"/>
    </source>
</evidence>
<evidence type="ECO:0000313" key="3">
    <source>
        <dbReference type="EMBL" id="NKG21063.1"/>
    </source>
</evidence>
<dbReference type="Gene3D" id="3.90.320.10">
    <property type="match status" value="1"/>
</dbReference>
<sequence>MIRTGARAATPKVETPPVSISKTYTPPKAAAPAKGVIPEVVFVPREPTKPGIYPDMTNAEYHAHTDVLSSSTARKLVEDGGPAEYHYFTKHPRDRKKVFELGTVVHSLVLEGTLGDVVEIKHPAYTTAIAKAERDDALAAGKIPMKTSELDGIYEMRDAIYEDPEAREILEACEQREVSLFADHMGTALRARPDAMSVKNKLMPDVKTAADASRDGFRKSSGNFGYFAQDPWYNDIGHLITGAEFDFPFIVVESHPPYRVGVYRHTEYARDLGRRMNDHAINVWNRCRETGIWPGYTRREKIDLPPWTEATVHEIVE</sequence>
<feature type="region of interest" description="Disordered" evidence="1">
    <location>
        <begin position="1"/>
        <end position="20"/>
    </location>
</feature>
<dbReference type="InterPro" id="IPR011604">
    <property type="entry name" value="PDDEXK-like_dom_sf"/>
</dbReference>
<reference evidence="3 4" key="1">
    <citation type="submission" date="2020-04" db="EMBL/GenBank/DDBJ databases">
        <title>Paeniglutamicibacter sp. ANT13_2, a novel actinomycete isolated from sediment in Antarctica.</title>
        <authorList>
            <person name="Sakdapetsiri C."/>
            <person name="Pinyakong O."/>
        </authorList>
    </citation>
    <scope>NUCLEOTIDE SEQUENCE [LARGE SCALE GENOMIC DNA]</scope>
    <source>
        <strain evidence="3 4">ANT13_2</strain>
    </source>
</reference>
<protein>
    <recommendedName>
        <fullName evidence="2">Putative exodeoxyribonuclease 8 PDDEXK-like domain-containing protein</fullName>
    </recommendedName>
</protein>
<dbReference type="InterPro" id="IPR024432">
    <property type="entry name" value="Put_RecE_PDDEXK-like_dom"/>
</dbReference>
<dbReference type="RefSeq" id="WP_168151888.1">
    <property type="nucleotide sequence ID" value="NZ_JAAWVT010000004.1"/>
</dbReference>